<reference evidence="3" key="1">
    <citation type="submission" date="2025-08" db="UniProtKB">
        <authorList>
            <consortium name="RefSeq"/>
        </authorList>
    </citation>
    <scope>IDENTIFICATION</scope>
</reference>
<accession>A0ABM4C4M5</accession>
<gene>
    <name evidence="3" type="primary">LOC100204307</name>
</gene>
<dbReference type="InterPro" id="IPR037365">
    <property type="entry name" value="Slowmo/Ups"/>
</dbReference>
<protein>
    <submittedName>
        <fullName evidence="3">PRELI domain-containing protein 1, mitochondrial isoform X2</fullName>
    </submittedName>
</protein>
<proteinExistence type="predicted"/>
<dbReference type="PANTHER" id="PTHR11158">
    <property type="entry name" value="MSF1/PX19 RELATED"/>
    <property type="match status" value="1"/>
</dbReference>
<evidence type="ECO:0000259" key="1">
    <source>
        <dbReference type="PROSITE" id="PS50904"/>
    </source>
</evidence>
<dbReference type="GeneID" id="100204307"/>
<feature type="domain" description="PRELI/MSF1" evidence="1">
    <location>
        <begin position="1"/>
        <end position="171"/>
    </location>
</feature>
<dbReference type="RefSeq" id="XP_065656512.1">
    <property type="nucleotide sequence ID" value="XM_065800440.1"/>
</dbReference>
<dbReference type="Pfam" id="PF04707">
    <property type="entry name" value="PRELI"/>
    <property type="match status" value="1"/>
</dbReference>
<dbReference type="InterPro" id="IPR006797">
    <property type="entry name" value="PRELI/MSF1_dom"/>
</dbReference>
<name>A0ABM4C4M5_HYDVU</name>
<sequence>MKYYNNTNNINFKWEQVSKVIFLRYPNPWSKHVYSEDTISRTVEGPILKTVRLLTKNTAVKAPQFMGRFVPTGPVCIVEESHIDAMKKTIITYTRNTAFNHIANVVERCEFTLSKDNKNKTLVKREAWVISNVYGLSKAIEMFFFDRYKSQVKKSLKGLEYILNKMYVPEKILSMDLSHSLSRTVPLAHRI</sequence>
<evidence type="ECO:0000313" key="2">
    <source>
        <dbReference type="Proteomes" id="UP001652625"/>
    </source>
</evidence>
<dbReference type="Proteomes" id="UP001652625">
    <property type="component" value="Chromosome 06"/>
</dbReference>
<evidence type="ECO:0000313" key="3">
    <source>
        <dbReference type="RefSeq" id="XP_065656512.1"/>
    </source>
</evidence>
<organism evidence="2 3">
    <name type="scientific">Hydra vulgaris</name>
    <name type="common">Hydra</name>
    <name type="synonym">Hydra attenuata</name>
    <dbReference type="NCBI Taxonomy" id="6087"/>
    <lineage>
        <taxon>Eukaryota</taxon>
        <taxon>Metazoa</taxon>
        <taxon>Cnidaria</taxon>
        <taxon>Hydrozoa</taxon>
        <taxon>Hydroidolina</taxon>
        <taxon>Anthoathecata</taxon>
        <taxon>Aplanulata</taxon>
        <taxon>Hydridae</taxon>
        <taxon>Hydra</taxon>
    </lineage>
</organism>
<dbReference type="PROSITE" id="PS50904">
    <property type="entry name" value="PRELI_MSF1"/>
    <property type="match status" value="1"/>
</dbReference>
<keyword evidence="2" id="KW-1185">Reference proteome</keyword>